<evidence type="ECO:0000313" key="3">
    <source>
        <dbReference type="EMBL" id="MDN4610235.1"/>
    </source>
</evidence>
<sequence length="293" mass="31482">MFHPRVVCSSISFRHQDLPTALRTVQGLGFTELDLGALPGVCNHVPFVLDTQAVDEVASEVLRSGLRVRSVNGDIGDLNARLTPVERTARTKHLDMLLALASAIGAAALVLPCGAPSHDPLVSFDEDLDLIAAALGEAADRAAAAGVEIWVEAPHFFRLCWDIDRARHLLDRVPQESVGLVMDFSHIVASGGDPVEFVRLFSDRIRHVHLRDAVPGNINLSIGNGQVDFAAGFRALSDAGYQGRFALELETRDVTDDQRPDATAAAARFISRLLSDSTSTPHGSPALSAHHPN</sequence>
<dbReference type="RefSeq" id="WP_301225239.1">
    <property type="nucleotide sequence ID" value="NZ_JAROCG010000001.1"/>
</dbReference>
<dbReference type="PANTHER" id="PTHR12110:SF21">
    <property type="entry name" value="XYLOSE ISOMERASE-LIKE TIM BARREL DOMAIN-CONTAINING PROTEIN"/>
    <property type="match status" value="1"/>
</dbReference>
<dbReference type="Pfam" id="PF01261">
    <property type="entry name" value="AP_endonuc_2"/>
    <property type="match status" value="1"/>
</dbReference>
<reference evidence="3" key="1">
    <citation type="submission" date="2023-06" db="EMBL/GenBank/DDBJ databases">
        <title>MT1 and MT2 Draft Genomes of Novel Species.</title>
        <authorList>
            <person name="Venkateswaran K."/>
        </authorList>
    </citation>
    <scope>NUCLEOTIDE SEQUENCE</scope>
    <source>
        <strain evidence="3">IIF3SC-B10</strain>
    </source>
</reference>
<dbReference type="InterPro" id="IPR013022">
    <property type="entry name" value="Xyl_isomerase-like_TIM-brl"/>
</dbReference>
<name>A0ABT8JYI0_9MICC</name>
<evidence type="ECO:0000313" key="4">
    <source>
        <dbReference type="Proteomes" id="UP001174209"/>
    </source>
</evidence>
<comment type="caution">
    <text evidence="3">The sequence shown here is derived from an EMBL/GenBank/DDBJ whole genome shotgun (WGS) entry which is preliminary data.</text>
</comment>
<proteinExistence type="predicted"/>
<dbReference type="InterPro" id="IPR036237">
    <property type="entry name" value="Xyl_isomerase-like_sf"/>
</dbReference>
<accession>A0ABT8JYI0</accession>
<protein>
    <submittedName>
        <fullName evidence="3">Sugar phosphate isomerase/epimerase</fullName>
    </submittedName>
</protein>
<dbReference type="Gene3D" id="3.20.20.150">
    <property type="entry name" value="Divalent-metal-dependent TIM barrel enzymes"/>
    <property type="match status" value="1"/>
</dbReference>
<evidence type="ECO:0000256" key="1">
    <source>
        <dbReference type="ARBA" id="ARBA00023277"/>
    </source>
</evidence>
<dbReference type="InterPro" id="IPR050312">
    <property type="entry name" value="IolE/XylAMocC-like"/>
</dbReference>
<feature type="domain" description="Xylose isomerase-like TIM barrel" evidence="2">
    <location>
        <begin position="45"/>
        <end position="271"/>
    </location>
</feature>
<dbReference type="Proteomes" id="UP001174209">
    <property type="component" value="Unassembled WGS sequence"/>
</dbReference>
<dbReference type="EMBL" id="JAROCG010000001">
    <property type="protein sequence ID" value="MDN4610235.1"/>
    <property type="molecule type" value="Genomic_DNA"/>
</dbReference>
<keyword evidence="1" id="KW-0119">Carbohydrate metabolism</keyword>
<dbReference type="GO" id="GO:0016853">
    <property type="term" value="F:isomerase activity"/>
    <property type="evidence" value="ECO:0007669"/>
    <property type="project" value="UniProtKB-KW"/>
</dbReference>
<gene>
    <name evidence="3" type="ORF">P5G52_05070</name>
</gene>
<keyword evidence="4" id="KW-1185">Reference proteome</keyword>
<organism evidence="3 4">
    <name type="scientific">Arthrobacter burdickii</name>
    <dbReference type="NCBI Taxonomy" id="3035920"/>
    <lineage>
        <taxon>Bacteria</taxon>
        <taxon>Bacillati</taxon>
        <taxon>Actinomycetota</taxon>
        <taxon>Actinomycetes</taxon>
        <taxon>Micrococcales</taxon>
        <taxon>Micrococcaceae</taxon>
        <taxon>Arthrobacter</taxon>
    </lineage>
</organism>
<evidence type="ECO:0000259" key="2">
    <source>
        <dbReference type="Pfam" id="PF01261"/>
    </source>
</evidence>
<keyword evidence="3" id="KW-0413">Isomerase</keyword>
<dbReference type="PANTHER" id="PTHR12110">
    <property type="entry name" value="HYDROXYPYRUVATE ISOMERASE"/>
    <property type="match status" value="1"/>
</dbReference>
<dbReference type="SUPFAM" id="SSF51658">
    <property type="entry name" value="Xylose isomerase-like"/>
    <property type="match status" value="1"/>
</dbReference>